<dbReference type="EMBL" id="QFQB01000152">
    <property type="protein sequence ID" value="PZQ43477.1"/>
    <property type="molecule type" value="Genomic_DNA"/>
</dbReference>
<reference evidence="1 2" key="1">
    <citation type="submission" date="2017-08" db="EMBL/GenBank/DDBJ databases">
        <title>Infants hospitalized years apart are colonized by the same room-sourced microbial strains.</title>
        <authorList>
            <person name="Brooks B."/>
            <person name="Olm M.R."/>
            <person name="Firek B.A."/>
            <person name="Baker R."/>
            <person name="Thomas B.C."/>
            <person name="Morowitz M.J."/>
            <person name="Banfield J.F."/>
        </authorList>
    </citation>
    <scope>NUCLEOTIDE SEQUENCE [LARGE SCALE GENOMIC DNA]</scope>
    <source>
        <strain evidence="1">S2_005_002_R2_29</strain>
    </source>
</reference>
<dbReference type="Proteomes" id="UP000249417">
    <property type="component" value="Unassembled WGS sequence"/>
</dbReference>
<protein>
    <submittedName>
        <fullName evidence="1">Uncharacterized protein</fullName>
    </submittedName>
</protein>
<name>A0A2W5PG00_9BACT</name>
<accession>A0A2W5PG00</accession>
<gene>
    <name evidence="1" type="ORF">DI551_12090</name>
</gene>
<organism evidence="1 2">
    <name type="scientific">Micavibrio aeruginosavorus</name>
    <dbReference type="NCBI Taxonomy" id="349221"/>
    <lineage>
        <taxon>Bacteria</taxon>
        <taxon>Pseudomonadati</taxon>
        <taxon>Bdellovibrionota</taxon>
        <taxon>Bdellovibrionia</taxon>
        <taxon>Bdellovibrionales</taxon>
        <taxon>Pseudobdellovibrionaceae</taxon>
        <taxon>Micavibrio</taxon>
    </lineage>
</organism>
<comment type="caution">
    <text evidence="1">The sequence shown here is derived from an EMBL/GenBank/DDBJ whole genome shotgun (WGS) entry which is preliminary data.</text>
</comment>
<evidence type="ECO:0000313" key="2">
    <source>
        <dbReference type="Proteomes" id="UP000249417"/>
    </source>
</evidence>
<evidence type="ECO:0000313" key="1">
    <source>
        <dbReference type="EMBL" id="PZQ43477.1"/>
    </source>
</evidence>
<proteinExistence type="predicted"/>
<sequence length="164" mass="18643">MDSKNPTFTEPDNTLKQKVGEGGIPAYLIKKCQDFLESNPVDFTPYAQRFLQDMEDIARQIEKEDVEPAAALARIVNIIMQLKSNGSMFHYQLLSMTSDVMLRFLENVKGLDQDFLDILAVYTRIVGIILNKRLNGTGGREGYLLTQELHGACLRYYSKYAIQV</sequence>
<dbReference type="AlphaFoldDB" id="A0A2W5PG00"/>